<dbReference type="SUPFAM" id="SSF53474">
    <property type="entry name" value="alpha/beta-Hydrolases"/>
    <property type="match status" value="1"/>
</dbReference>
<dbReference type="Proteomes" id="UP000054321">
    <property type="component" value="Unassembled WGS sequence"/>
</dbReference>
<evidence type="ECO:0000256" key="2">
    <source>
        <dbReference type="ARBA" id="ARBA00022737"/>
    </source>
</evidence>
<dbReference type="GO" id="GO:0016020">
    <property type="term" value="C:membrane"/>
    <property type="evidence" value="ECO:0007669"/>
    <property type="project" value="TreeGrafter"/>
</dbReference>
<feature type="domain" description="DUF5624" evidence="5">
    <location>
        <begin position="447"/>
        <end position="579"/>
    </location>
</feature>
<proteinExistence type="predicted"/>
<feature type="domain" description="AB hydrolase-1" evidence="4">
    <location>
        <begin position="829"/>
        <end position="1066"/>
    </location>
</feature>
<dbReference type="PRINTS" id="PR00111">
    <property type="entry name" value="ABHYDROLASE"/>
</dbReference>
<dbReference type="InterPro" id="IPR050266">
    <property type="entry name" value="AB_hydrolase_sf"/>
</dbReference>
<dbReference type="OrthoDB" id="408373at2759"/>
<reference evidence="6 7" key="1">
    <citation type="submission" date="2014-04" db="EMBL/GenBank/DDBJ databases">
        <authorList>
            <consortium name="DOE Joint Genome Institute"/>
            <person name="Kuo A."/>
            <person name="Martino E."/>
            <person name="Perotto S."/>
            <person name="Kohler A."/>
            <person name="Nagy L.G."/>
            <person name="Floudas D."/>
            <person name="Copeland A."/>
            <person name="Barry K.W."/>
            <person name="Cichocki N."/>
            <person name="Veneault-Fourrey C."/>
            <person name="LaButti K."/>
            <person name="Lindquist E.A."/>
            <person name="Lipzen A."/>
            <person name="Lundell T."/>
            <person name="Morin E."/>
            <person name="Murat C."/>
            <person name="Sun H."/>
            <person name="Tunlid A."/>
            <person name="Henrissat B."/>
            <person name="Grigoriev I.V."/>
            <person name="Hibbett D.S."/>
            <person name="Martin F."/>
            <person name="Nordberg H.P."/>
            <person name="Cantor M.N."/>
            <person name="Hua S.X."/>
        </authorList>
    </citation>
    <scope>NUCLEOTIDE SEQUENCE [LARGE SCALE GENOMIC DNA]</scope>
    <source>
        <strain evidence="6 7">Zn</strain>
    </source>
</reference>
<gene>
    <name evidence="6" type="ORF">OIDMADRAFT_32307</name>
</gene>
<evidence type="ECO:0000259" key="5">
    <source>
        <dbReference type="Pfam" id="PF18538"/>
    </source>
</evidence>
<dbReference type="InterPro" id="IPR029058">
    <property type="entry name" value="AB_hydrolase_fold"/>
</dbReference>
<dbReference type="STRING" id="913774.A0A0C3D5W2"/>
<dbReference type="EMBL" id="KN832882">
    <property type="protein sequence ID" value="KIM97292.1"/>
    <property type="molecule type" value="Genomic_DNA"/>
</dbReference>
<dbReference type="Pfam" id="PF03736">
    <property type="entry name" value="EPTP"/>
    <property type="match status" value="4"/>
</dbReference>
<dbReference type="Pfam" id="PF00561">
    <property type="entry name" value="Abhydrolase_1"/>
    <property type="match status" value="1"/>
</dbReference>
<evidence type="ECO:0000313" key="6">
    <source>
        <dbReference type="EMBL" id="KIM97292.1"/>
    </source>
</evidence>
<dbReference type="PANTHER" id="PTHR43798">
    <property type="entry name" value="MONOACYLGLYCEROL LIPASE"/>
    <property type="match status" value="1"/>
</dbReference>
<evidence type="ECO:0000256" key="3">
    <source>
        <dbReference type="ARBA" id="ARBA00022801"/>
    </source>
</evidence>
<keyword evidence="1" id="KW-0732">Signal</keyword>
<organism evidence="6 7">
    <name type="scientific">Oidiodendron maius (strain Zn)</name>
    <dbReference type="NCBI Taxonomy" id="913774"/>
    <lineage>
        <taxon>Eukaryota</taxon>
        <taxon>Fungi</taxon>
        <taxon>Dikarya</taxon>
        <taxon>Ascomycota</taxon>
        <taxon>Pezizomycotina</taxon>
        <taxon>Leotiomycetes</taxon>
        <taxon>Leotiomycetes incertae sedis</taxon>
        <taxon>Myxotrichaceae</taxon>
        <taxon>Oidiodendron</taxon>
    </lineage>
</organism>
<keyword evidence="2" id="KW-0677">Repeat</keyword>
<name>A0A0C3D5W2_OIDMZ</name>
<keyword evidence="3" id="KW-0378">Hydrolase</keyword>
<dbReference type="AlphaFoldDB" id="A0A0C3D5W2"/>
<dbReference type="InterPro" id="IPR000073">
    <property type="entry name" value="AB_hydrolase_1"/>
</dbReference>
<evidence type="ECO:0008006" key="8">
    <source>
        <dbReference type="Google" id="ProtNLM"/>
    </source>
</evidence>
<dbReference type="PROSITE" id="PS50912">
    <property type="entry name" value="EAR"/>
    <property type="match status" value="2"/>
</dbReference>
<dbReference type="Pfam" id="PF18538">
    <property type="entry name" value="DUF5624"/>
    <property type="match status" value="1"/>
</dbReference>
<dbReference type="PANTHER" id="PTHR43798:SF31">
    <property type="entry name" value="AB HYDROLASE SUPERFAMILY PROTEIN YCLE"/>
    <property type="match status" value="1"/>
</dbReference>
<sequence length="1087" mass="122018">MANPYTLELVQALPTSGARAAATFTIGNRQFLAIPQLAEDIPGAPRGMNLGNSDVQLIIYHMNKDYHFEEWQRLPVPGGEDAEFFSIEGRHFLATASLRSGKGPYNLEDIVSVIFEWQDEKFIPFQTIPTFAAKQWRYFTFADRHFLALAQGVTLPGLQSKIPPESVIFEWDRSTSAFHHFQTVPSAWGYNWLHFSLAGHEFLAYADHKMPSIILRWEEGHFNHFQTLGDELTLGRAFCFIETKDEALLAFANIGGDSLIYYWDGAKFQIRQRLLEPGGREWALFRQGDETFVAHIRFITGNPHAPHTALQSSIYRVDAGQLVPIASFPTLGGTDVTAITVNGETWLVICESLDKDQQFRVDSHIYRFKSPVSGPKDVRGDTVYQNPEFLSLFETYTASQSSLGTQLANVMSSKTASYPLLAATSSSFIFYPGGDRDPSYISFRRSNRGFKELAAISHLGPALASLVQMYEAAPQDQIWRSEAERLLEATNKTRCANSMELWRDKIQVEAFKGREATIAAMIDYSCAVTVEFLQIVINDPTKLTSEFLQMEYLEARGTILHATVPFNAVMIATFFLVGLDAAYRMKHWLNDYNIDWTKAMVVVVGRQGRETSGVTLTTNSVAQVILESSGLQLPPQRLYIAPHGPNINIEKSDDIELIRQYERPLRLLWNRNQAIGALGPTMFSGYPEYKPQASRPVVTNVTSELSEMPLIKSPNDWMSLTTRMRLVLEDARQLLSGCVTDYAAQQLRLNNYNAATVVVPGLDNFDYPNKPKIPIYPCKSAEDTVNQMGALNLTVSPVPIETEFGFLFQKCITADGEIAFWEEGEGSQTIIWIHGLPLSSQSWGAQRQYFRKNYHNIYMDLRGYGESSKLPANVEDVTELYCNDLRTLMDHLKLDRANIVGFASAGHIALRFAAQNPGRVVRLVTINGTPIFRQKSDWPWGFSEDRLNQFISSADNDGIDGITSMILDPAVVFRDLSRDDAGKVVSWFRQMSVKAGIQTLFGFFKHISLDDDRHLMSSIAAPTLLISGSLGQEVPSQSGLYLRQEIKRAQLVEIPDADHFSFITKPAIINPLIDGFLSRGNIQNGDH</sequence>
<dbReference type="InParanoid" id="A0A0C3D5W2"/>
<dbReference type="GO" id="GO:0016787">
    <property type="term" value="F:hydrolase activity"/>
    <property type="evidence" value="ECO:0007669"/>
    <property type="project" value="UniProtKB-KW"/>
</dbReference>
<dbReference type="HOGENOM" id="CLU_010102_0_0_1"/>
<evidence type="ECO:0000313" key="7">
    <source>
        <dbReference type="Proteomes" id="UP000054321"/>
    </source>
</evidence>
<reference evidence="7" key="2">
    <citation type="submission" date="2015-01" db="EMBL/GenBank/DDBJ databases">
        <title>Evolutionary Origins and Diversification of the Mycorrhizal Mutualists.</title>
        <authorList>
            <consortium name="DOE Joint Genome Institute"/>
            <consortium name="Mycorrhizal Genomics Consortium"/>
            <person name="Kohler A."/>
            <person name="Kuo A."/>
            <person name="Nagy L.G."/>
            <person name="Floudas D."/>
            <person name="Copeland A."/>
            <person name="Barry K.W."/>
            <person name="Cichocki N."/>
            <person name="Veneault-Fourrey C."/>
            <person name="LaButti K."/>
            <person name="Lindquist E.A."/>
            <person name="Lipzen A."/>
            <person name="Lundell T."/>
            <person name="Morin E."/>
            <person name="Murat C."/>
            <person name="Riley R."/>
            <person name="Ohm R."/>
            <person name="Sun H."/>
            <person name="Tunlid A."/>
            <person name="Henrissat B."/>
            <person name="Grigoriev I.V."/>
            <person name="Hibbett D.S."/>
            <person name="Martin F."/>
        </authorList>
    </citation>
    <scope>NUCLEOTIDE SEQUENCE [LARGE SCALE GENOMIC DNA]</scope>
    <source>
        <strain evidence="7">Zn</strain>
    </source>
</reference>
<keyword evidence="7" id="KW-1185">Reference proteome</keyword>
<evidence type="ECO:0000259" key="4">
    <source>
        <dbReference type="Pfam" id="PF00561"/>
    </source>
</evidence>
<dbReference type="Gene3D" id="3.40.50.1820">
    <property type="entry name" value="alpha/beta hydrolase"/>
    <property type="match status" value="1"/>
</dbReference>
<accession>A0A0C3D5W2</accession>
<protein>
    <recommendedName>
        <fullName evidence="8">AB hydrolase-1 domain-containing protein</fullName>
    </recommendedName>
</protein>
<dbReference type="InterPro" id="IPR009039">
    <property type="entry name" value="EAR"/>
</dbReference>
<evidence type="ECO:0000256" key="1">
    <source>
        <dbReference type="ARBA" id="ARBA00022729"/>
    </source>
</evidence>
<dbReference type="InterPro" id="IPR041132">
    <property type="entry name" value="DUF5624"/>
</dbReference>
<dbReference type="InterPro" id="IPR005492">
    <property type="entry name" value="EPTP"/>
</dbReference>